<dbReference type="PANTHER" id="PTHR48258:SF8">
    <property type="entry name" value="DUF4216 DOMAIN-CONTAINING PROTEIN"/>
    <property type="match status" value="1"/>
</dbReference>
<sequence>MELKTYDAFSKRYFNMRAALLWTVNDFPAYAMLSGWSTQGRLACPCCHYDTCSQYLKYSKKTCYLGHRRFLGKGHPWRFDERSFNGKIEERNAPTPLTGSEVLQKLGDYTNNFGKKKKKKRKKNNCPWKKKSIFFQLPYWEKNALRHNLDVMHIEKNIFDNIIGTLLDIQGKTKDHIHARLDLQHLGFKEELHPTLSEDGQYFLYSKACFSMSSEEKEVFCKVIKDAKLPNGCASNISHCVHVNDKKISGYKTHDAHIILHYLLQVVVKKALPKQVAIPIIKLGVFFKTICSKVIRIEDLPGLQSEIVEILCQFEKIFPPSFFDVMMHLPVHLINEIRLGGPVHYRWMYWMERYLCRLKSYVRNKYHVEASIAEGYIVEECLIHCSRYMHDGVKTRLSRGQEGYSDGSSNNSCNIFSNHGYPIGGKSKEKEKSFTLSPKTLQIAHRYALFNANNEEVDNFIKEHQDLISRQNKRSRWAKENDHTHGFAFWFKTKVQSKLVSDHIFWLANGPSSVCKRYYGYFVNGYKFSTRARDGKYKTQNSGVTVTASTPSFASSKDQNPVLGDVTYYGALRDIIELSYHNQGNVVLFKCDWFEEEKDDFGLIRVNFKKLCYVNDPFVFPSQVHQVFYVKDPIEDGRHYVMKRVPRDLFEMDEEDANEGYWNEYDDIGFSVDHIVNDEGSFSSIRTDLPKSTVGVNIDVLVAKSVGKEDVVNNNISSDRTNERETRS</sequence>
<dbReference type="InterPro" id="IPR025452">
    <property type="entry name" value="DUF4218"/>
</dbReference>
<feature type="domain" description="DUF4216" evidence="1">
    <location>
        <begin position="576"/>
        <end position="636"/>
    </location>
</feature>
<dbReference type="Pfam" id="PF13952">
    <property type="entry name" value="DUF4216"/>
    <property type="match status" value="1"/>
</dbReference>
<dbReference type="InterPro" id="IPR025312">
    <property type="entry name" value="DUF4216"/>
</dbReference>
<protein>
    <recommendedName>
        <fullName evidence="5">DUF4218 domain-containing protein</fullName>
    </recommendedName>
</protein>
<accession>A0A9P1EIF0</accession>
<dbReference type="Pfam" id="PF13960">
    <property type="entry name" value="DUF4218"/>
    <property type="match status" value="1"/>
</dbReference>
<gene>
    <name evidence="3" type="ORF">CEURO_LOCUS17984</name>
</gene>
<evidence type="ECO:0000259" key="1">
    <source>
        <dbReference type="Pfam" id="PF13952"/>
    </source>
</evidence>
<dbReference type="PANTHER" id="PTHR48258">
    <property type="entry name" value="DUF4218 DOMAIN-CONTAINING PROTEIN-RELATED"/>
    <property type="match status" value="1"/>
</dbReference>
<evidence type="ECO:0000313" key="3">
    <source>
        <dbReference type="EMBL" id="CAH9108107.1"/>
    </source>
</evidence>
<reference evidence="3" key="1">
    <citation type="submission" date="2022-07" db="EMBL/GenBank/DDBJ databases">
        <authorList>
            <person name="Macas J."/>
            <person name="Novak P."/>
            <person name="Neumann P."/>
        </authorList>
    </citation>
    <scope>NUCLEOTIDE SEQUENCE</scope>
</reference>
<organism evidence="3 4">
    <name type="scientific">Cuscuta europaea</name>
    <name type="common">European dodder</name>
    <dbReference type="NCBI Taxonomy" id="41803"/>
    <lineage>
        <taxon>Eukaryota</taxon>
        <taxon>Viridiplantae</taxon>
        <taxon>Streptophyta</taxon>
        <taxon>Embryophyta</taxon>
        <taxon>Tracheophyta</taxon>
        <taxon>Spermatophyta</taxon>
        <taxon>Magnoliopsida</taxon>
        <taxon>eudicotyledons</taxon>
        <taxon>Gunneridae</taxon>
        <taxon>Pentapetalae</taxon>
        <taxon>asterids</taxon>
        <taxon>lamiids</taxon>
        <taxon>Solanales</taxon>
        <taxon>Convolvulaceae</taxon>
        <taxon>Cuscuteae</taxon>
        <taxon>Cuscuta</taxon>
        <taxon>Cuscuta subgen. Cuscuta</taxon>
    </lineage>
</organism>
<comment type="caution">
    <text evidence="3">The sequence shown here is derived from an EMBL/GenBank/DDBJ whole genome shotgun (WGS) entry which is preliminary data.</text>
</comment>
<keyword evidence="4" id="KW-1185">Reference proteome</keyword>
<dbReference type="Proteomes" id="UP001152484">
    <property type="component" value="Unassembled WGS sequence"/>
</dbReference>
<proteinExistence type="predicted"/>
<evidence type="ECO:0008006" key="5">
    <source>
        <dbReference type="Google" id="ProtNLM"/>
    </source>
</evidence>
<name>A0A9P1EIF0_CUSEU</name>
<dbReference type="AlphaFoldDB" id="A0A9P1EIF0"/>
<dbReference type="Pfam" id="PF02992">
    <property type="entry name" value="Transposase_21"/>
    <property type="match status" value="1"/>
</dbReference>
<dbReference type="OrthoDB" id="1300314at2759"/>
<dbReference type="InterPro" id="IPR004242">
    <property type="entry name" value="Transposase_21"/>
</dbReference>
<evidence type="ECO:0000313" key="4">
    <source>
        <dbReference type="Proteomes" id="UP001152484"/>
    </source>
</evidence>
<dbReference type="EMBL" id="CAMAPE010000051">
    <property type="protein sequence ID" value="CAH9108107.1"/>
    <property type="molecule type" value="Genomic_DNA"/>
</dbReference>
<evidence type="ECO:0000259" key="2">
    <source>
        <dbReference type="Pfam" id="PF13960"/>
    </source>
</evidence>
<feature type="domain" description="DUF4218" evidence="2">
    <location>
        <begin position="290"/>
        <end position="399"/>
    </location>
</feature>